<evidence type="ECO:0000313" key="2">
    <source>
        <dbReference type="EMBL" id="CCO22213.1"/>
    </source>
</evidence>
<evidence type="ECO:0000313" key="3">
    <source>
        <dbReference type="Proteomes" id="UP000010808"/>
    </source>
</evidence>
<dbReference type="HOGENOM" id="CLU_1501481_0_0_7"/>
<dbReference type="KEGG" id="dhy:DESAM_10232"/>
<evidence type="ECO:0000256" key="1">
    <source>
        <dbReference type="SAM" id="Phobius"/>
    </source>
</evidence>
<name>L0R692_9BACT</name>
<dbReference type="PATRIC" id="fig|1121451.3.peg.216"/>
<dbReference type="AlphaFoldDB" id="L0R692"/>
<feature type="transmembrane region" description="Helical" evidence="1">
    <location>
        <begin position="6"/>
        <end position="29"/>
    </location>
</feature>
<keyword evidence="1" id="KW-0472">Membrane</keyword>
<accession>L0R692</accession>
<keyword evidence="1" id="KW-0812">Transmembrane</keyword>
<dbReference type="Proteomes" id="UP000010808">
    <property type="component" value="Chromosome"/>
</dbReference>
<keyword evidence="1" id="KW-1133">Transmembrane helix</keyword>
<organism evidence="2 3">
    <name type="scientific">Maridesulfovibrio hydrothermalis AM13 = DSM 14728</name>
    <dbReference type="NCBI Taxonomy" id="1121451"/>
    <lineage>
        <taxon>Bacteria</taxon>
        <taxon>Pseudomonadati</taxon>
        <taxon>Thermodesulfobacteriota</taxon>
        <taxon>Desulfovibrionia</taxon>
        <taxon>Desulfovibrionales</taxon>
        <taxon>Desulfovibrionaceae</taxon>
        <taxon>Maridesulfovibrio</taxon>
    </lineage>
</organism>
<gene>
    <name evidence="2" type="ORF">DESAM_10232</name>
</gene>
<sequence length="179" mass="20224">MIGDAILSIVTGGATGLLGSLFTGIFGYFEEKRKNAHEIEMRRLDMEEMDKEWQYRQRAADREAETRLQESADDLMQASYANDTATYSAGHDLPKWGVIPLLLVDMIRGLIRPALTVILIWMIYSTRREVMEVLNAAGITAITPDSALKIYNEVVSSILYCGTTALLWWFGSRQIRKSK</sequence>
<protein>
    <submittedName>
        <fullName evidence="2">Uncharacterized protein</fullName>
    </submittedName>
</protein>
<proteinExistence type="predicted"/>
<dbReference type="RefSeq" id="WP_015334823.1">
    <property type="nucleotide sequence ID" value="NC_020055.1"/>
</dbReference>
<keyword evidence="3" id="KW-1185">Reference proteome</keyword>
<dbReference type="EMBL" id="FO203522">
    <property type="protein sequence ID" value="CCO22213.1"/>
    <property type="molecule type" value="Genomic_DNA"/>
</dbReference>
<feature type="transmembrane region" description="Helical" evidence="1">
    <location>
        <begin position="101"/>
        <end position="124"/>
    </location>
</feature>
<dbReference type="STRING" id="1121451.DESAM_10232"/>
<dbReference type="eggNOG" id="ENOG5033GVD">
    <property type="taxonomic scope" value="Bacteria"/>
</dbReference>
<reference evidence="2 3" key="1">
    <citation type="submission" date="2012-10" db="EMBL/GenBank/DDBJ databases">
        <authorList>
            <person name="Genoscope - CEA"/>
        </authorList>
    </citation>
    <scope>NUCLEOTIDE SEQUENCE [LARGE SCALE GENOMIC DNA]</scope>
    <source>
        <strain evidence="3">AM13 / DSM 14728</strain>
    </source>
</reference>
<dbReference type="OrthoDB" id="5453577at2"/>
<feature type="transmembrane region" description="Helical" evidence="1">
    <location>
        <begin position="154"/>
        <end position="171"/>
    </location>
</feature>